<dbReference type="InterPro" id="IPR048661">
    <property type="entry name" value="CPL1-like"/>
</dbReference>
<dbReference type="Pfam" id="PF21671">
    <property type="entry name" value="CPL1-like"/>
    <property type="match status" value="1"/>
</dbReference>
<evidence type="ECO:0000313" key="5">
    <source>
        <dbReference type="Proteomes" id="UP000092730"/>
    </source>
</evidence>
<organism evidence="3">
    <name type="scientific">Kwoniella bestiolae CBS 10118</name>
    <dbReference type="NCBI Taxonomy" id="1296100"/>
    <lineage>
        <taxon>Eukaryota</taxon>
        <taxon>Fungi</taxon>
        <taxon>Dikarya</taxon>
        <taxon>Basidiomycota</taxon>
        <taxon>Agaricomycotina</taxon>
        <taxon>Tremellomycetes</taxon>
        <taxon>Tremellales</taxon>
        <taxon>Cryptococcaceae</taxon>
        <taxon>Kwoniella</taxon>
    </lineage>
</organism>
<dbReference type="VEuPathDB" id="FungiDB:I302_08627"/>
<dbReference type="STRING" id="1296100.A0A1B9FSV6"/>
<keyword evidence="1" id="KW-0732">Signal</keyword>
<keyword evidence="5" id="KW-1185">Reference proteome</keyword>
<dbReference type="EMBL" id="KI894026">
    <property type="protein sequence ID" value="OCF21848.1"/>
    <property type="molecule type" value="Genomic_DNA"/>
</dbReference>
<evidence type="ECO:0000259" key="2">
    <source>
        <dbReference type="Pfam" id="PF21671"/>
    </source>
</evidence>
<reference evidence="4" key="4">
    <citation type="submission" date="2024-02" db="EMBL/GenBank/DDBJ databases">
        <title>Comparative genomics of Cryptococcus and Kwoniella reveals pathogenesis evolution and contrasting modes of karyotype evolution via chromosome fusion or intercentromeric recombination.</title>
        <authorList>
            <person name="Coelho M.A."/>
            <person name="David-Palma M."/>
            <person name="Shea T."/>
            <person name="Bowers K."/>
            <person name="McGinley-Smith S."/>
            <person name="Mohammad A.W."/>
            <person name="Gnirke A."/>
            <person name="Yurkov A.M."/>
            <person name="Nowrousian M."/>
            <person name="Sun S."/>
            <person name="Cuomo C.A."/>
            <person name="Heitman J."/>
        </authorList>
    </citation>
    <scope>NUCLEOTIDE SEQUENCE</scope>
    <source>
        <strain evidence="4">CBS 10118</strain>
    </source>
</reference>
<proteinExistence type="predicted"/>
<sequence>MISKFSFSFLIVTATTVFPFARAYPPPYAGCFTAAAKEGPPGFVTGINECENTVLIIGVPYADEWSVRENGTTMYYCRARYDAPDPRYLSAIGRSDCKVDTQIINPPGEWTWGGCYNISQSPDSSSFDWFPVADFRECLTRCTPYPQAYSKYNSDFTVSCLCSTIWPDVDILDCYYDEPFFHYHTVQPSSFAKRRSNREGQHVLDLCPAGSRACSVPESDGESYECIDIDIDFESCGGCAHGDFGPDSLHNTTAGVDCTALPGVSFSGVSCYMGSCQVVACEEGYNLIDGQCLSV</sequence>
<name>A0A1B9FSV6_9TREE</name>
<dbReference type="GeneID" id="30213026"/>
<evidence type="ECO:0000313" key="3">
    <source>
        <dbReference type="EMBL" id="OCF21848.1"/>
    </source>
</evidence>
<reference evidence="4" key="2">
    <citation type="submission" date="2013-07" db="EMBL/GenBank/DDBJ databases">
        <authorList>
            <consortium name="The Broad Institute Genome Sequencing Platform"/>
            <person name="Cuomo C."/>
            <person name="Litvintseva A."/>
            <person name="Chen Y."/>
            <person name="Heitman J."/>
            <person name="Sun S."/>
            <person name="Springer D."/>
            <person name="Dromer F."/>
            <person name="Young S.K."/>
            <person name="Zeng Q."/>
            <person name="Gargeya S."/>
            <person name="Fitzgerald M."/>
            <person name="Abouelleil A."/>
            <person name="Alvarado L."/>
            <person name="Berlin A.M."/>
            <person name="Chapman S.B."/>
            <person name="Dewar J."/>
            <person name="Goldberg J."/>
            <person name="Griggs A."/>
            <person name="Gujja S."/>
            <person name="Hansen M."/>
            <person name="Howarth C."/>
            <person name="Imamovic A."/>
            <person name="Larimer J."/>
            <person name="McCowan C."/>
            <person name="Murphy C."/>
            <person name="Pearson M."/>
            <person name="Priest M."/>
            <person name="Roberts A."/>
            <person name="Saif S."/>
            <person name="Shea T."/>
            <person name="Sykes S."/>
            <person name="Wortman J."/>
            <person name="Nusbaum C."/>
            <person name="Birren B."/>
        </authorList>
    </citation>
    <scope>NUCLEOTIDE SEQUENCE</scope>
    <source>
        <strain evidence="4">CBS 10118</strain>
    </source>
</reference>
<dbReference type="Proteomes" id="UP000092730">
    <property type="component" value="Chromosome 3"/>
</dbReference>
<feature type="domain" description="Protein CPL1-like" evidence="2">
    <location>
        <begin position="224"/>
        <end position="287"/>
    </location>
</feature>
<dbReference type="KEGG" id="kbi:30213026"/>
<evidence type="ECO:0000256" key="1">
    <source>
        <dbReference type="SAM" id="SignalP"/>
    </source>
</evidence>
<dbReference type="RefSeq" id="XP_019042918.1">
    <property type="nucleotide sequence ID" value="XM_019195205.1"/>
</dbReference>
<dbReference type="AlphaFoldDB" id="A0A1B9FSV6"/>
<evidence type="ECO:0000313" key="4">
    <source>
        <dbReference type="EMBL" id="WVW83322.1"/>
    </source>
</evidence>
<dbReference type="EMBL" id="CP144543">
    <property type="protein sequence ID" value="WVW83322.1"/>
    <property type="molecule type" value="Genomic_DNA"/>
</dbReference>
<dbReference type="PANTHER" id="PTHR35192">
    <property type="entry name" value="PROTEIN, PUTATIVE-RELATED"/>
    <property type="match status" value="1"/>
</dbReference>
<gene>
    <name evidence="3" type="ORF">I302_08627</name>
    <name evidence="4" type="ORF">I302_105341</name>
</gene>
<feature type="signal peptide" evidence="1">
    <location>
        <begin position="1"/>
        <end position="23"/>
    </location>
</feature>
<dbReference type="InterPro" id="IPR038955">
    <property type="entry name" value="PriA/CPL1_fungi"/>
</dbReference>
<protein>
    <recommendedName>
        <fullName evidence="2">Protein CPL1-like domain-containing protein</fullName>
    </recommendedName>
</protein>
<reference evidence="3" key="1">
    <citation type="submission" date="2013-07" db="EMBL/GenBank/DDBJ databases">
        <title>The Genome Sequence of Cryptococcus bestiolae CBS10118.</title>
        <authorList>
            <consortium name="The Broad Institute Genome Sequencing Platform"/>
            <person name="Cuomo C."/>
            <person name="Litvintseva A."/>
            <person name="Chen Y."/>
            <person name="Heitman J."/>
            <person name="Sun S."/>
            <person name="Springer D."/>
            <person name="Dromer F."/>
            <person name="Young S.K."/>
            <person name="Zeng Q."/>
            <person name="Gargeya S."/>
            <person name="Fitzgerald M."/>
            <person name="Abouelleil A."/>
            <person name="Alvarado L."/>
            <person name="Berlin A.M."/>
            <person name="Chapman S.B."/>
            <person name="Dewar J."/>
            <person name="Goldberg J."/>
            <person name="Griggs A."/>
            <person name="Gujja S."/>
            <person name="Hansen M."/>
            <person name="Howarth C."/>
            <person name="Imamovic A."/>
            <person name="Larimer J."/>
            <person name="McCowan C."/>
            <person name="Murphy C."/>
            <person name="Pearson M."/>
            <person name="Priest M."/>
            <person name="Roberts A."/>
            <person name="Saif S."/>
            <person name="Shea T."/>
            <person name="Sykes S."/>
            <person name="Wortman J."/>
            <person name="Nusbaum C."/>
            <person name="Birren B."/>
        </authorList>
    </citation>
    <scope>NUCLEOTIDE SEQUENCE [LARGE SCALE GENOMIC DNA]</scope>
    <source>
        <strain evidence="3">CBS 10118</strain>
    </source>
</reference>
<reference evidence="3" key="3">
    <citation type="submission" date="2014-01" db="EMBL/GenBank/DDBJ databases">
        <title>Evolution of pathogenesis and genome organization in the Tremellales.</title>
        <authorList>
            <person name="Cuomo C."/>
            <person name="Litvintseva A."/>
            <person name="Heitman J."/>
            <person name="Chen Y."/>
            <person name="Sun S."/>
            <person name="Springer D."/>
            <person name="Dromer F."/>
            <person name="Young S."/>
            <person name="Zeng Q."/>
            <person name="Chapman S."/>
            <person name="Gujja S."/>
            <person name="Saif S."/>
            <person name="Birren B."/>
        </authorList>
    </citation>
    <scope>NUCLEOTIDE SEQUENCE</scope>
    <source>
        <strain evidence="3">CBS 10118</strain>
    </source>
</reference>
<dbReference type="PANTHER" id="PTHR35192:SF2">
    <property type="entry name" value="APPLE DOMAIN-CONTAINING PROTEIN"/>
    <property type="match status" value="1"/>
</dbReference>
<feature type="chain" id="PRO_5042334618" description="Protein CPL1-like domain-containing protein" evidence="1">
    <location>
        <begin position="24"/>
        <end position="295"/>
    </location>
</feature>
<dbReference type="OrthoDB" id="2560787at2759"/>
<accession>A0A1B9FSV6</accession>